<comment type="caution">
    <text evidence="6">The sequence shown here is derived from an EMBL/GenBank/DDBJ whole genome shotgun (WGS) entry which is preliminary data.</text>
</comment>
<accession>A0A0Q3URU4</accession>
<dbReference type="STRING" id="12930.A0A0Q3URU4"/>
<keyword evidence="1" id="KW-0732">Signal</keyword>
<dbReference type="GO" id="GO:0048714">
    <property type="term" value="P:positive regulation of oligodendrocyte differentiation"/>
    <property type="evidence" value="ECO:0007669"/>
    <property type="project" value="TreeGrafter"/>
</dbReference>
<evidence type="ECO:0000256" key="1">
    <source>
        <dbReference type="ARBA" id="ARBA00022729"/>
    </source>
</evidence>
<dbReference type="GO" id="GO:0008630">
    <property type="term" value="P:intrinsic apoptotic signaling pathway in response to DNA damage"/>
    <property type="evidence" value="ECO:0007669"/>
    <property type="project" value="TreeGrafter"/>
</dbReference>
<dbReference type="GO" id="GO:0097191">
    <property type="term" value="P:extrinsic apoptotic signaling pathway"/>
    <property type="evidence" value="ECO:0007669"/>
    <property type="project" value="TreeGrafter"/>
</dbReference>
<dbReference type="GO" id="GO:0150079">
    <property type="term" value="P:negative regulation of neuroinflammatory response"/>
    <property type="evidence" value="ECO:0007669"/>
    <property type="project" value="TreeGrafter"/>
</dbReference>
<name>A0A0Q3URU4_AMAAE</name>
<evidence type="ECO:0000313" key="6">
    <source>
        <dbReference type="EMBL" id="KQK79394.1"/>
    </source>
</evidence>
<keyword evidence="5" id="KW-0472">Membrane</keyword>
<keyword evidence="7" id="KW-1185">Reference proteome</keyword>
<organism evidence="6 7">
    <name type="scientific">Amazona aestiva</name>
    <name type="common">Blue-fronted Amazon parrot</name>
    <dbReference type="NCBI Taxonomy" id="12930"/>
    <lineage>
        <taxon>Eukaryota</taxon>
        <taxon>Metazoa</taxon>
        <taxon>Chordata</taxon>
        <taxon>Craniata</taxon>
        <taxon>Vertebrata</taxon>
        <taxon>Euteleostomi</taxon>
        <taxon>Archelosauria</taxon>
        <taxon>Archosauria</taxon>
        <taxon>Dinosauria</taxon>
        <taxon>Saurischia</taxon>
        <taxon>Theropoda</taxon>
        <taxon>Coelurosauria</taxon>
        <taxon>Aves</taxon>
        <taxon>Neognathae</taxon>
        <taxon>Neoaves</taxon>
        <taxon>Telluraves</taxon>
        <taxon>Australaves</taxon>
        <taxon>Psittaciformes</taxon>
        <taxon>Psittacidae</taxon>
        <taxon>Amazona</taxon>
    </lineage>
</organism>
<keyword evidence="2" id="KW-0677">Repeat</keyword>
<gene>
    <name evidence="6" type="ORF">AAES_104423</name>
</gene>
<dbReference type="AlphaFoldDB" id="A0A0Q3URU4"/>
<evidence type="ECO:0000256" key="2">
    <source>
        <dbReference type="ARBA" id="ARBA00022737"/>
    </source>
</evidence>
<dbReference type="OrthoDB" id="9450607at2759"/>
<dbReference type="GO" id="GO:0042129">
    <property type="term" value="P:regulation of T cell proliferation"/>
    <property type="evidence" value="ECO:0007669"/>
    <property type="project" value="TreeGrafter"/>
</dbReference>
<keyword evidence="5" id="KW-0812">Transmembrane</keyword>
<protein>
    <submittedName>
        <fullName evidence="6">Uncharacterized protein</fullName>
    </submittedName>
</protein>
<dbReference type="GO" id="GO:0005031">
    <property type="term" value="F:tumor necrosis factor receptor activity"/>
    <property type="evidence" value="ECO:0007669"/>
    <property type="project" value="TreeGrafter"/>
</dbReference>
<dbReference type="InterPro" id="IPR051670">
    <property type="entry name" value="TNF_chemokine_rcpt-like"/>
</dbReference>
<dbReference type="PANTHER" id="PTHR47386:SF1">
    <property type="entry name" value="TUMOR NECROSIS FACTOR RECEPTOR SUPERFAMILY MEMBER 1B"/>
    <property type="match status" value="1"/>
</dbReference>
<keyword evidence="5" id="KW-1133">Transmembrane helix</keyword>
<dbReference type="Proteomes" id="UP000051836">
    <property type="component" value="Unassembled WGS sequence"/>
</dbReference>
<evidence type="ECO:0000256" key="5">
    <source>
        <dbReference type="SAM" id="Phobius"/>
    </source>
</evidence>
<keyword evidence="4" id="KW-0325">Glycoprotein</keyword>
<evidence type="ECO:0000313" key="7">
    <source>
        <dbReference type="Proteomes" id="UP000051836"/>
    </source>
</evidence>
<dbReference type="GO" id="GO:0031643">
    <property type="term" value="P:positive regulation of myelination"/>
    <property type="evidence" value="ECO:0007669"/>
    <property type="project" value="TreeGrafter"/>
</dbReference>
<keyword evidence="3" id="KW-1015">Disulfide bond</keyword>
<evidence type="ECO:0000256" key="4">
    <source>
        <dbReference type="ARBA" id="ARBA00023180"/>
    </source>
</evidence>
<sequence>MATVKRTIHCLIRHSLHNAKIPALNSMKNYLICRSVAVPGNSINDTVCRDLRTAVATVLPNAVLNLLLTQTSASKRPEIITRPVTLNSASDNSHIIGSVAGPLLLVLIITILGYCFVSKKKGHSGNGGMQVNVTCIVKVCSPDCSSQFPEHTSSTGMDYGNTPYYSPTGEEIPLSGEEHLFKKGAEIQVSVENEDNLLQGSLPEVSSGY</sequence>
<feature type="transmembrane region" description="Helical" evidence="5">
    <location>
        <begin position="95"/>
        <end position="117"/>
    </location>
</feature>
<dbReference type="PANTHER" id="PTHR47386">
    <property type="entry name" value="TUMOR NECROSIS FACTOR RECEPTOR SUPERFAMILY MEMBER 1B"/>
    <property type="match status" value="1"/>
</dbReference>
<dbReference type="GO" id="GO:0002724">
    <property type="term" value="P:regulation of T cell cytokine production"/>
    <property type="evidence" value="ECO:0007669"/>
    <property type="project" value="TreeGrafter"/>
</dbReference>
<dbReference type="GO" id="GO:0043120">
    <property type="term" value="F:tumor necrosis factor binding"/>
    <property type="evidence" value="ECO:0007669"/>
    <property type="project" value="TreeGrafter"/>
</dbReference>
<dbReference type="EMBL" id="LMAW01002592">
    <property type="protein sequence ID" value="KQK79394.1"/>
    <property type="molecule type" value="Genomic_DNA"/>
</dbReference>
<proteinExistence type="predicted"/>
<reference evidence="6 7" key="1">
    <citation type="submission" date="2015-10" db="EMBL/GenBank/DDBJ databases">
        <authorList>
            <person name="Gilbert D.G."/>
        </authorList>
    </citation>
    <scope>NUCLEOTIDE SEQUENCE [LARGE SCALE GENOMIC DNA]</scope>
    <source>
        <strain evidence="6">FVVF132</strain>
    </source>
</reference>
<evidence type="ECO:0000256" key="3">
    <source>
        <dbReference type="ARBA" id="ARBA00023157"/>
    </source>
</evidence>
<dbReference type="GO" id="GO:0051044">
    <property type="term" value="P:positive regulation of membrane protein ectodomain proteolysis"/>
    <property type="evidence" value="ECO:0007669"/>
    <property type="project" value="TreeGrafter"/>
</dbReference>